<accession>A0A2I0A5M4</accession>
<feature type="compositionally biased region" description="Polar residues" evidence="1">
    <location>
        <begin position="108"/>
        <end position="118"/>
    </location>
</feature>
<evidence type="ECO:0000256" key="1">
    <source>
        <dbReference type="SAM" id="MobiDB-lite"/>
    </source>
</evidence>
<reference evidence="2 3" key="1">
    <citation type="journal article" date="2017" name="Nature">
        <title>The Apostasia genome and the evolution of orchids.</title>
        <authorList>
            <person name="Zhang G.Q."/>
            <person name="Liu K.W."/>
            <person name="Li Z."/>
            <person name="Lohaus R."/>
            <person name="Hsiao Y.Y."/>
            <person name="Niu S.C."/>
            <person name="Wang J.Y."/>
            <person name="Lin Y.C."/>
            <person name="Xu Q."/>
            <person name="Chen L.J."/>
            <person name="Yoshida K."/>
            <person name="Fujiwara S."/>
            <person name="Wang Z.W."/>
            <person name="Zhang Y.Q."/>
            <person name="Mitsuda N."/>
            <person name="Wang M."/>
            <person name="Liu G.H."/>
            <person name="Pecoraro L."/>
            <person name="Huang H.X."/>
            <person name="Xiao X.J."/>
            <person name="Lin M."/>
            <person name="Wu X.Y."/>
            <person name="Wu W.L."/>
            <person name="Chen Y.Y."/>
            <person name="Chang S.B."/>
            <person name="Sakamoto S."/>
            <person name="Ohme-Takagi M."/>
            <person name="Yagi M."/>
            <person name="Zeng S.J."/>
            <person name="Shen C.Y."/>
            <person name="Yeh C.M."/>
            <person name="Luo Y.B."/>
            <person name="Tsai W.C."/>
            <person name="Van de Peer Y."/>
            <person name="Liu Z.J."/>
        </authorList>
    </citation>
    <scope>NUCLEOTIDE SEQUENCE [LARGE SCALE GENOMIC DNA]</scope>
    <source>
        <strain evidence="3">cv. Shenzhen</strain>
        <tissue evidence="2">Stem</tissue>
    </source>
</reference>
<dbReference type="EMBL" id="KZ452015">
    <property type="protein sequence ID" value="PKA50849.1"/>
    <property type="molecule type" value="Genomic_DNA"/>
</dbReference>
<sequence>MVEAFDAKTKKHKVVYDDGDVEMLTLVNEEWRYADDMKRVEQEDIAIPEVSLEPPLKKRRASSGSLTKQEKAIATSESGSKSRGRPRGKLAYDSAGSKSPAKRKGRPPNQTSRPSTPNEEAAKTSGKDEGNKAESLKTTHSNDLLDDTKIVDAMTSSGSKPRGRPKSSAKLKRRRRSGGNSISETPTIEAKEAESSHRSSPHDETFSRKKQEDDSDVKSPDGSSSRSAGKTGRKRRK</sequence>
<dbReference type="OrthoDB" id="200660at2759"/>
<name>A0A2I0A5M4_9ASPA</name>
<protein>
    <submittedName>
        <fullName evidence="2">Uncharacterized protein</fullName>
    </submittedName>
</protein>
<gene>
    <name evidence="2" type="ORF">AXF42_Ash007504</name>
</gene>
<dbReference type="Proteomes" id="UP000236161">
    <property type="component" value="Unassembled WGS sequence"/>
</dbReference>
<feature type="region of interest" description="Disordered" evidence="1">
    <location>
        <begin position="44"/>
        <end position="237"/>
    </location>
</feature>
<evidence type="ECO:0000313" key="2">
    <source>
        <dbReference type="EMBL" id="PKA50849.1"/>
    </source>
</evidence>
<keyword evidence="3" id="KW-1185">Reference proteome</keyword>
<organism evidence="2 3">
    <name type="scientific">Apostasia shenzhenica</name>
    <dbReference type="NCBI Taxonomy" id="1088818"/>
    <lineage>
        <taxon>Eukaryota</taxon>
        <taxon>Viridiplantae</taxon>
        <taxon>Streptophyta</taxon>
        <taxon>Embryophyta</taxon>
        <taxon>Tracheophyta</taxon>
        <taxon>Spermatophyta</taxon>
        <taxon>Magnoliopsida</taxon>
        <taxon>Liliopsida</taxon>
        <taxon>Asparagales</taxon>
        <taxon>Orchidaceae</taxon>
        <taxon>Apostasioideae</taxon>
        <taxon>Apostasia</taxon>
    </lineage>
</organism>
<feature type="compositionally biased region" description="Basic and acidic residues" evidence="1">
    <location>
        <begin position="189"/>
        <end position="219"/>
    </location>
</feature>
<dbReference type="PRINTS" id="PR00929">
    <property type="entry name" value="ATHOOK"/>
</dbReference>
<proteinExistence type="predicted"/>
<dbReference type="GO" id="GO:0003677">
    <property type="term" value="F:DNA binding"/>
    <property type="evidence" value="ECO:0007669"/>
    <property type="project" value="InterPro"/>
</dbReference>
<feature type="compositionally biased region" description="Basic and acidic residues" evidence="1">
    <location>
        <begin position="120"/>
        <end position="137"/>
    </location>
</feature>
<dbReference type="AlphaFoldDB" id="A0A2I0A5M4"/>
<dbReference type="InterPro" id="IPR017956">
    <property type="entry name" value="AT_hook_DNA-bd_motif"/>
</dbReference>
<evidence type="ECO:0000313" key="3">
    <source>
        <dbReference type="Proteomes" id="UP000236161"/>
    </source>
</evidence>
<feature type="compositionally biased region" description="Basic residues" evidence="1">
    <location>
        <begin position="161"/>
        <end position="177"/>
    </location>
</feature>
<dbReference type="STRING" id="1088818.A0A2I0A5M4"/>